<accession>A0ACB9USD0</accession>
<protein>
    <submittedName>
        <fullName evidence="1">Uncharacterized protein</fullName>
    </submittedName>
</protein>
<keyword evidence="2" id="KW-1185">Reference proteome</keyword>
<reference evidence="1" key="1">
    <citation type="submission" date="2022-03" db="EMBL/GenBank/DDBJ databases">
        <title>Genomic analyses of argali, domestic sheep and their hybrids provide insights into chromosomal evolution, heterosis and genetic basis of agronomic traits.</title>
        <authorList>
            <person name="Li M."/>
        </authorList>
    </citation>
    <scope>NUCLEOTIDE SEQUENCE</scope>
    <source>
        <strain evidence="1">F1 hybrid</strain>
    </source>
</reference>
<proteinExistence type="predicted"/>
<dbReference type="Proteomes" id="UP001057279">
    <property type="component" value="Linkage Group LG12"/>
</dbReference>
<organism evidence="1 2">
    <name type="scientific">Ovis ammon polii x Ovis aries</name>
    <dbReference type="NCBI Taxonomy" id="2918886"/>
    <lineage>
        <taxon>Eukaryota</taxon>
        <taxon>Metazoa</taxon>
        <taxon>Chordata</taxon>
        <taxon>Craniata</taxon>
        <taxon>Vertebrata</taxon>
        <taxon>Euteleostomi</taxon>
        <taxon>Mammalia</taxon>
        <taxon>Eutheria</taxon>
        <taxon>Laurasiatheria</taxon>
        <taxon>Artiodactyla</taxon>
        <taxon>Ruminantia</taxon>
        <taxon>Pecora</taxon>
        <taxon>Bovidae</taxon>
        <taxon>Caprinae</taxon>
        <taxon>Ovis</taxon>
    </lineage>
</organism>
<name>A0ACB9USD0_9CETA</name>
<dbReference type="EMBL" id="CM043037">
    <property type="protein sequence ID" value="KAI4578246.1"/>
    <property type="molecule type" value="Genomic_DNA"/>
</dbReference>
<gene>
    <name evidence="1" type="ORF">MJG53_011101</name>
</gene>
<sequence>MNLSKLQEMVKDREAWRASVHRVPKSQTQLSDLTTKAPPVASRWWKGSWLRDTTYGSVTPQEAGEAVTFPCGMVLVSSDPSPISGRLRSHSWHHQTSHGKAALWEQEGRELSVILTFTTAKGTTREHTSLTESRGELGMSAWLWKSKDVSLAAGQTQVQTPAPLLTPWDLVLSVGSPVARSISKPRTLLEMQNRLNWNLHFKPDPWGFLHKVKV</sequence>
<evidence type="ECO:0000313" key="2">
    <source>
        <dbReference type="Proteomes" id="UP001057279"/>
    </source>
</evidence>
<evidence type="ECO:0000313" key="1">
    <source>
        <dbReference type="EMBL" id="KAI4578246.1"/>
    </source>
</evidence>
<comment type="caution">
    <text evidence="1">The sequence shown here is derived from an EMBL/GenBank/DDBJ whole genome shotgun (WGS) entry which is preliminary data.</text>
</comment>